<sequence length="71" mass="7817">MDLVALLFIAASFTGIVFLIGRLTCPRRDRVPLTEVDGVILWTTLCRGWLALSAIAPLTLIIDDRPDRPAP</sequence>
<dbReference type="RefSeq" id="WP_198499425.1">
    <property type="nucleotide sequence ID" value="NZ_CP065989.1"/>
</dbReference>
<dbReference type="Proteomes" id="UP000595374">
    <property type="component" value="Chromosome"/>
</dbReference>
<organism evidence="2 3">
    <name type="scientific">Brevibacterium casei</name>
    <dbReference type="NCBI Taxonomy" id="33889"/>
    <lineage>
        <taxon>Bacteria</taxon>
        <taxon>Bacillati</taxon>
        <taxon>Actinomycetota</taxon>
        <taxon>Actinomycetes</taxon>
        <taxon>Micrococcales</taxon>
        <taxon>Brevibacteriaceae</taxon>
        <taxon>Brevibacterium</taxon>
    </lineage>
</organism>
<dbReference type="EMBL" id="CP065989">
    <property type="protein sequence ID" value="QQB14355.1"/>
    <property type="molecule type" value="Genomic_DNA"/>
</dbReference>
<evidence type="ECO:0000313" key="3">
    <source>
        <dbReference type="Proteomes" id="UP000595374"/>
    </source>
</evidence>
<name>A0A7T3ZZ66_9MICO</name>
<evidence type="ECO:0000313" key="2">
    <source>
        <dbReference type="EMBL" id="QQB14355.1"/>
    </source>
</evidence>
<protein>
    <submittedName>
        <fullName evidence="2">Uncharacterized protein</fullName>
    </submittedName>
</protein>
<evidence type="ECO:0000256" key="1">
    <source>
        <dbReference type="SAM" id="Phobius"/>
    </source>
</evidence>
<proteinExistence type="predicted"/>
<gene>
    <name evidence="2" type="ORF">I6H47_16735</name>
</gene>
<keyword evidence="1" id="KW-0472">Membrane</keyword>
<feature type="transmembrane region" description="Helical" evidence="1">
    <location>
        <begin position="38"/>
        <end position="62"/>
    </location>
</feature>
<accession>A0A7T3ZZ66</accession>
<keyword evidence="1" id="KW-0812">Transmembrane</keyword>
<dbReference type="AlphaFoldDB" id="A0A7T3ZZ66"/>
<keyword evidence="1" id="KW-1133">Transmembrane helix</keyword>
<reference evidence="2 3" key="1">
    <citation type="submission" date="2020-12" db="EMBL/GenBank/DDBJ databases">
        <title>FDA dAtabase for Regulatory Grade micrObial Sequences (FDA-ARGOS): Supporting development and validation of Infectious Disease Dx tests.</title>
        <authorList>
            <person name="Sproer C."/>
            <person name="Gronow S."/>
            <person name="Severitt S."/>
            <person name="Schroder I."/>
            <person name="Tallon L."/>
            <person name="Sadzewicz L."/>
            <person name="Zhao X."/>
            <person name="Boylan J."/>
            <person name="Ott S."/>
            <person name="Bowen H."/>
            <person name="Vavikolanu K."/>
            <person name="Mehta A."/>
            <person name="Aluvathingal J."/>
            <person name="Nadendla S."/>
            <person name="Lowell S."/>
            <person name="Myers T."/>
            <person name="Yan Y."/>
            <person name="Sichtig H."/>
        </authorList>
    </citation>
    <scope>NUCLEOTIDE SEQUENCE [LARGE SCALE GENOMIC DNA]</scope>
    <source>
        <strain evidence="2 3">FDAARGOS_990</strain>
    </source>
</reference>